<dbReference type="Proteomes" id="UP000015347">
    <property type="component" value="Unassembled WGS sequence"/>
</dbReference>
<dbReference type="EMBL" id="APVH01000065">
    <property type="protein sequence ID" value="EPX75903.1"/>
    <property type="molecule type" value="Genomic_DNA"/>
</dbReference>
<reference evidence="2" key="1">
    <citation type="journal article" date="2014" name="Stand. Genomic Sci.">
        <title>Genome sequence of the exopolysaccharide-producing Salipiger mucosus type strain (DSM 16094(T)), a moderately halophilic member of the Roseobacter clade.</title>
        <authorList>
            <person name="Riedel T."/>
            <person name="Spring S."/>
            <person name="Fiebig A."/>
            <person name="Petersen J."/>
            <person name="Kyrpides N.C."/>
            <person name="Goker M."/>
            <person name="Klenk H.P."/>
        </authorList>
    </citation>
    <scope>NUCLEOTIDE SEQUENCE [LARGE SCALE GENOMIC DNA]</scope>
    <source>
        <strain evidence="2">DSM 16094</strain>
    </source>
</reference>
<gene>
    <name evidence="1" type="ORF">Salmuc_01006</name>
</gene>
<comment type="caution">
    <text evidence="1">The sequence shown here is derived from an EMBL/GenBank/DDBJ whole genome shotgun (WGS) entry which is preliminary data.</text>
</comment>
<accession>S9Q8E7</accession>
<dbReference type="HOGENOM" id="CLU_3296257_0_0_5"/>
<protein>
    <submittedName>
        <fullName evidence="1">Uncharacterized protein</fullName>
    </submittedName>
</protein>
<organism evidence="1 2">
    <name type="scientific">Salipiger mucosus DSM 16094</name>
    <dbReference type="NCBI Taxonomy" id="1123237"/>
    <lineage>
        <taxon>Bacteria</taxon>
        <taxon>Pseudomonadati</taxon>
        <taxon>Pseudomonadota</taxon>
        <taxon>Alphaproteobacteria</taxon>
        <taxon>Rhodobacterales</taxon>
        <taxon>Roseobacteraceae</taxon>
        <taxon>Salipiger</taxon>
    </lineage>
</organism>
<keyword evidence="2" id="KW-1185">Reference proteome</keyword>
<name>S9Q8E7_9RHOB</name>
<dbReference type="STRING" id="1123237.Salmuc_01006"/>
<dbReference type="RefSeq" id="WP_020043165.1">
    <property type="nucleotide sequence ID" value="NZ_KE557286.1"/>
</dbReference>
<sequence length="40" mass="4438">MPDRFSVYGAAPDGAFALEMRASRADIPDFAVVRPRRTRA</sequence>
<evidence type="ECO:0000313" key="1">
    <source>
        <dbReference type="EMBL" id="EPX75903.1"/>
    </source>
</evidence>
<proteinExistence type="predicted"/>
<evidence type="ECO:0000313" key="2">
    <source>
        <dbReference type="Proteomes" id="UP000015347"/>
    </source>
</evidence>
<dbReference type="AlphaFoldDB" id="S9Q8E7"/>